<sequence length="169" mass="19150">MADKETPVEAQLEKHPGGRPLAFATVGELKQAVDSYFNKCDPHTEMRQVEAGVNQAGETIWQRREIMTEQRPYTMSGLARHLEIDRKTLLNYKKIEQYFPTVEAARERVHEFAEEQLYGKSAGGAQFVLKNNFDWKDRSEVDLTTKDQPLAMVEFIGGGSTTNSQDPVS</sequence>
<keyword evidence="2" id="KW-1185">Reference proteome</keyword>
<evidence type="ECO:0000313" key="1">
    <source>
        <dbReference type="EMBL" id="TFB85837.1"/>
    </source>
</evidence>
<proteinExistence type="predicted"/>
<dbReference type="RefSeq" id="WP_134535131.1">
    <property type="nucleotide sequence ID" value="NZ_SOFG01000016.1"/>
</dbReference>
<dbReference type="Pfam" id="PF16677">
    <property type="entry name" value="GP3_package"/>
    <property type="match status" value="1"/>
</dbReference>
<dbReference type="Proteomes" id="UP000297608">
    <property type="component" value="Unassembled WGS sequence"/>
</dbReference>
<comment type="caution">
    <text evidence="1">The sequence shown here is derived from an EMBL/GenBank/DDBJ whole genome shotgun (WGS) entry which is preliminary data.</text>
</comment>
<evidence type="ECO:0000313" key="2">
    <source>
        <dbReference type="Proteomes" id="UP000297608"/>
    </source>
</evidence>
<accession>A0ABY2IB52</accession>
<protein>
    <submittedName>
        <fullName evidence="1">Uncharacterized protein</fullName>
    </submittedName>
</protein>
<reference evidence="1 2" key="1">
    <citation type="submission" date="2019-03" db="EMBL/GenBank/DDBJ databases">
        <title>Genomics of glacier-inhabiting Cryobacterium strains.</title>
        <authorList>
            <person name="Liu Q."/>
            <person name="Xin Y.-H."/>
        </authorList>
    </citation>
    <scope>NUCLEOTIDE SEQUENCE [LARGE SCALE GENOMIC DNA]</scope>
    <source>
        <strain evidence="1 2">MDB2-B</strain>
    </source>
</reference>
<dbReference type="InterPro" id="IPR032066">
    <property type="entry name" value="GP3_package"/>
</dbReference>
<dbReference type="EMBL" id="SOFG01000016">
    <property type="protein sequence ID" value="TFB85837.1"/>
    <property type="molecule type" value="Genomic_DNA"/>
</dbReference>
<organism evidence="1 2">
    <name type="scientific">Cryobacterium algoricola</name>
    <dbReference type="NCBI Taxonomy" id="1259183"/>
    <lineage>
        <taxon>Bacteria</taxon>
        <taxon>Bacillati</taxon>
        <taxon>Actinomycetota</taxon>
        <taxon>Actinomycetes</taxon>
        <taxon>Micrococcales</taxon>
        <taxon>Microbacteriaceae</taxon>
        <taxon>Cryobacterium</taxon>
    </lineage>
</organism>
<gene>
    <name evidence="1" type="ORF">E3O44_12610</name>
</gene>
<name>A0ABY2IB52_9MICO</name>
<dbReference type="Gene3D" id="1.10.132.80">
    <property type="match status" value="1"/>
</dbReference>